<dbReference type="EMBL" id="JAECZO010000124">
    <property type="protein sequence ID" value="KAK7197901.1"/>
    <property type="molecule type" value="Genomic_DNA"/>
</dbReference>
<organism evidence="2 3">
    <name type="scientific">Novymonas esmeraldas</name>
    <dbReference type="NCBI Taxonomy" id="1808958"/>
    <lineage>
        <taxon>Eukaryota</taxon>
        <taxon>Discoba</taxon>
        <taxon>Euglenozoa</taxon>
        <taxon>Kinetoplastea</taxon>
        <taxon>Metakinetoplastina</taxon>
        <taxon>Trypanosomatida</taxon>
        <taxon>Trypanosomatidae</taxon>
        <taxon>Novymonas</taxon>
    </lineage>
</organism>
<name>A0AAW0EWJ5_9TRYP</name>
<feature type="region of interest" description="Disordered" evidence="1">
    <location>
        <begin position="1"/>
        <end position="171"/>
    </location>
</feature>
<protein>
    <recommendedName>
        <fullName evidence="4">PI31 proteasome regulator C-terminal domain-containing protein</fullName>
    </recommendedName>
</protein>
<feature type="compositionally biased region" description="Gly residues" evidence="1">
    <location>
        <begin position="54"/>
        <end position="63"/>
    </location>
</feature>
<sequence>MEDDRASRQRPAERAASDPAGLPTEVRRVAPASSFADVELRPAGQRYGDADLVPGGGLGGGMMMGERSFGRPGMPSGLPRTPGDDRPRFGPADGYARFDPIFPGQMPPGGVGPGGRGPRAPRLPGEPDNDLFAPPLGRPGEPFGGPGGGQFGPRQGGGPGGGGWGGSSPWT</sequence>
<proteinExistence type="predicted"/>
<accession>A0AAW0EWJ5</accession>
<evidence type="ECO:0000256" key="1">
    <source>
        <dbReference type="SAM" id="MobiDB-lite"/>
    </source>
</evidence>
<evidence type="ECO:0000313" key="3">
    <source>
        <dbReference type="Proteomes" id="UP001430356"/>
    </source>
</evidence>
<dbReference type="AlphaFoldDB" id="A0AAW0EWJ5"/>
<gene>
    <name evidence="2" type="ORF">NESM_000744500</name>
</gene>
<reference evidence="2 3" key="1">
    <citation type="journal article" date="2021" name="MBio">
        <title>A New Model Trypanosomatid, Novymonas esmeraldas: Genomic Perception of Its 'Candidatus Pandoraea novymonadis' Endosymbiont.</title>
        <authorList>
            <person name="Zakharova A."/>
            <person name="Saura A."/>
            <person name="Butenko A."/>
            <person name="Podesvova L."/>
            <person name="Warmusova S."/>
            <person name="Kostygov A.Y."/>
            <person name="Nenarokova A."/>
            <person name="Lukes J."/>
            <person name="Opperdoes F.R."/>
            <person name="Yurchenko V."/>
        </authorList>
    </citation>
    <scope>NUCLEOTIDE SEQUENCE [LARGE SCALE GENOMIC DNA]</scope>
    <source>
        <strain evidence="2 3">E262AT.01</strain>
    </source>
</reference>
<feature type="compositionally biased region" description="Gly residues" evidence="1">
    <location>
        <begin position="107"/>
        <end position="117"/>
    </location>
</feature>
<dbReference type="Proteomes" id="UP001430356">
    <property type="component" value="Unassembled WGS sequence"/>
</dbReference>
<feature type="compositionally biased region" description="Gly residues" evidence="1">
    <location>
        <begin position="142"/>
        <end position="171"/>
    </location>
</feature>
<comment type="caution">
    <text evidence="2">The sequence shown here is derived from an EMBL/GenBank/DDBJ whole genome shotgun (WGS) entry which is preliminary data.</text>
</comment>
<evidence type="ECO:0008006" key="4">
    <source>
        <dbReference type="Google" id="ProtNLM"/>
    </source>
</evidence>
<keyword evidence="3" id="KW-1185">Reference proteome</keyword>
<feature type="compositionally biased region" description="Basic and acidic residues" evidence="1">
    <location>
        <begin position="1"/>
        <end position="16"/>
    </location>
</feature>
<evidence type="ECO:0000313" key="2">
    <source>
        <dbReference type="EMBL" id="KAK7197901.1"/>
    </source>
</evidence>